<evidence type="ECO:0000313" key="9">
    <source>
        <dbReference type="EMBL" id="MFC4725003.1"/>
    </source>
</evidence>
<dbReference type="EC" id="3.4.21.-" evidence="9"/>
<evidence type="ECO:0000256" key="1">
    <source>
        <dbReference type="ARBA" id="ARBA00004141"/>
    </source>
</evidence>
<keyword evidence="9" id="KW-0645">Protease</keyword>
<keyword evidence="6 7" id="KW-0472">Membrane</keyword>
<evidence type="ECO:0000313" key="10">
    <source>
        <dbReference type="Proteomes" id="UP001596024"/>
    </source>
</evidence>
<accession>A0ABV9ND83</accession>
<dbReference type="SUPFAM" id="SSF144091">
    <property type="entry name" value="Rhomboid-like"/>
    <property type="match status" value="1"/>
</dbReference>
<evidence type="ECO:0000256" key="7">
    <source>
        <dbReference type="SAM" id="Phobius"/>
    </source>
</evidence>
<feature type="transmembrane region" description="Helical" evidence="7">
    <location>
        <begin position="130"/>
        <end position="154"/>
    </location>
</feature>
<dbReference type="RefSeq" id="WP_371392257.1">
    <property type="nucleotide sequence ID" value="NZ_CP163421.1"/>
</dbReference>
<dbReference type="GO" id="GO:0008233">
    <property type="term" value="F:peptidase activity"/>
    <property type="evidence" value="ECO:0007669"/>
    <property type="project" value="UniProtKB-KW"/>
</dbReference>
<sequence length="236" mass="24343">MTEQEPGAPGGAGPGEHDPADRAAAVRVPFLGPGVSGLVLALCALTLAVHGVDSWAAANNHVLHGLIMWSGALVTAPEMLPYPPPEPPLGGLSPYILHVFVHAGWWHVLLNMGILLAVGSAAAAPFGRGFFAAAGFLAFYFTCAIAGAGLHALVHLNEPTFMVGASTAVSGVFAAAGWANGGRAGMLRLAIPWLLINVLIAIGGMFYSIPIAWAGHVGGLLAGMLLYPVFVRVFRR</sequence>
<dbReference type="EMBL" id="JBHSGQ010000003">
    <property type="protein sequence ID" value="MFC4725003.1"/>
    <property type="molecule type" value="Genomic_DNA"/>
</dbReference>
<evidence type="ECO:0000256" key="6">
    <source>
        <dbReference type="ARBA" id="ARBA00023136"/>
    </source>
</evidence>
<dbReference type="InterPro" id="IPR022764">
    <property type="entry name" value="Peptidase_S54_rhomboid_dom"/>
</dbReference>
<organism evidence="9 10">
    <name type="scientific">Glycocaulis abyssi</name>
    <dbReference type="NCBI Taxonomy" id="1433403"/>
    <lineage>
        <taxon>Bacteria</taxon>
        <taxon>Pseudomonadati</taxon>
        <taxon>Pseudomonadota</taxon>
        <taxon>Alphaproteobacteria</taxon>
        <taxon>Maricaulales</taxon>
        <taxon>Maricaulaceae</taxon>
        <taxon>Glycocaulis</taxon>
    </lineage>
</organism>
<dbReference type="Pfam" id="PF01694">
    <property type="entry name" value="Rhomboid"/>
    <property type="match status" value="1"/>
</dbReference>
<evidence type="ECO:0000259" key="8">
    <source>
        <dbReference type="Pfam" id="PF01694"/>
    </source>
</evidence>
<feature type="transmembrane region" description="Helical" evidence="7">
    <location>
        <begin position="213"/>
        <end position="234"/>
    </location>
</feature>
<feature type="transmembrane region" description="Helical" evidence="7">
    <location>
        <begin position="160"/>
        <end position="179"/>
    </location>
</feature>
<dbReference type="Proteomes" id="UP001596024">
    <property type="component" value="Unassembled WGS sequence"/>
</dbReference>
<keyword evidence="5 7" id="KW-1133">Transmembrane helix</keyword>
<evidence type="ECO:0000256" key="3">
    <source>
        <dbReference type="ARBA" id="ARBA00022519"/>
    </source>
</evidence>
<dbReference type="PANTHER" id="PTHR43066:SF26">
    <property type="entry name" value="RHOMBOID PROTEASE GLPG"/>
    <property type="match status" value="1"/>
</dbReference>
<feature type="transmembrane region" description="Helical" evidence="7">
    <location>
        <begin position="95"/>
        <end position="118"/>
    </location>
</feature>
<dbReference type="PANTHER" id="PTHR43066">
    <property type="entry name" value="RHOMBOID-RELATED PROTEIN"/>
    <property type="match status" value="1"/>
</dbReference>
<evidence type="ECO:0000256" key="5">
    <source>
        <dbReference type="ARBA" id="ARBA00022989"/>
    </source>
</evidence>
<comment type="caution">
    <text evidence="9">The sequence shown here is derived from an EMBL/GenBank/DDBJ whole genome shotgun (WGS) entry which is preliminary data.</text>
</comment>
<feature type="transmembrane region" description="Helical" evidence="7">
    <location>
        <begin position="186"/>
        <end position="207"/>
    </location>
</feature>
<keyword evidence="3" id="KW-0997">Cell inner membrane</keyword>
<keyword evidence="9" id="KW-0378">Hydrolase</keyword>
<comment type="subcellular location">
    <subcellularLocation>
        <location evidence="1">Membrane</location>
        <topology evidence="1">Multi-pass membrane protein</topology>
    </subcellularLocation>
</comment>
<reference evidence="10" key="1">
    <citation type="journal article" date="2019" name="Int. J. Syst. Evol. Microbiol.">
        <title>The Global Catalogue of Microorganisms (GCM) 10K type strain sequencing project: providing services to taxonomists for standard genome sequencing and annotation.</title>
        <authorList>
            <consortium name="The Broad Institute Genomics Platform"/>
            <consortium name="The Broad Institute Genome Sequencing Center for Infectious Disease"/>
            <person name="Wu L."/>
            <person name="Ma J."/>
        </authorList>
    </citation>
    <scope>NUCLEOTIDE SEQUENCE [LARGE SCALE GENOMIC DNA]</scope>
    <source>
        <strain evidence="10">CCUG 62981</strain>
    </source>
</reference>
<evidence type="ECO:0000256" key="2">
    <source>
        <dbReference type="ARBA" id="ARBA00022475"/>
    </source>
</evidence>
<keyword evidence="4 7" id="KW-0812">Transmembrane</keyword>
<feature type="domain" description="Peptidase S54 rhomboid" evidence="8">
    <location>
        <begin position="94"/>
        <end position="231"/>
    </location>
</feature>
<protein>
    <submittedName>
        <fullName evidence="9">Rhomboid family intramembrane serine protease</fullName>
        <ecNumber evidence="9">3.4.21.-</ecNumber>
    </submittedName>
</protein>
<proteinExistence type="predicted"/>
<name>A0ABV9ND83_9PROT</name>
<dbReference type="GO" id="GO:0006508">
    <property type="term" value="P:proteolysis"/>
    <property type="evidence" value="ECO:0007669"/>
    <property type="project" value="UniProtKB-KW"/>
</dbReference>
<keyword evidence="2" id="KW-1003">Cell membrane</keyword>
<gene>
    <name evidence="9" type="ORF">ACFPB0_06860</name>
</gene>
<evidence type="ECO:0000256" key="4">
    <source>
        <dbReference type="ARBA" id="ARBA00022692"/>
    </source>
</evidence>
<dbReference type="Gene3D" id="1.20.1540.10">
    <property type="entry name" value="Rhomboid-like"/>
    <property type="match status" value="1"/>
</dbReference>
<keyword evidence="10" id="KW-1185">Reference proteome</keyword>
<dbReference type="InterPro" id="IPR035952">
    <property type="entry name" value="Rhomboid-like_sf"/>
</dbReference>
<feature type="transmembrane region" description="Helical" evidence="7">
    <location>
        <begin position="30"/>
        <end position="50"/>
    </location>
</feature>